<evidence type="ECO:0000256" key="3">
    <source>
        <dbReference type="SAM" id="MobiDB-lite"/>
    </source>
</evidence>
<dbReference type="SUPFAM" id="SSF49562">
    <property type="entry name" value="C2 domain (Calcium/lipid-binding domain, CaLB)"/>
    <property type="match status" value="1"/>
</dbReference>
<keyword evidence="2" id="KW-0175">Coiled coil</keyword>
<dbReference type="InterPro" id="IPR039725">
    <property type="entry name" value="CC2D1A/B"/>
</dbReference>
<evidence type="ECO:0000256" key="2">
    <source>
        <dbReference type="SAM" id="Coils"/>
    </source>
</evidence>
<dbReference type="SMART" id="SM00685">
    <property type="entry name" value="DM14"/>
    <property type="match status" value="4"/>
</dbReference>
<dbReference type="OrthoDB" id="19996at2759"/>
<dbReference type="Proteomes" id="UP001154078">
    <property type="component" value="Chromosome 5"/>
</dbReference>
<comment type="similarity">
    <text evidence="1">Belongs to the CC2D1 family.</text>
</comment>
<feature type="region of interest" description="Disordered" evidence="3">
    <location>
        <begin position="1"/>
        <end position="125"/>
    </location>
</feature>
<dbReference type="PANTHER" id="PTHR13076:SF9">
    <property type="entry name" value="COILED-COIL AND C2 DOMAIN-CONTAINING PROTEIN 1-LIKE"/>
    <property type="match status" value="1"/>
</dbReference>
<dbReference type="InterPro" id="IPR000008">
    <property type="entry name" value="C2_dom"/>
</dbReference>
<evidence type="ECO:0000259" key="4">
    <source>
        <dbReference type="PROSITE" id="PS50004"/>
    </source>
</evidence>
<dbReference type="PROSITE" id="PS50004">
    <property type="entry name" value="C2"/>
    <property type="match status" value="1"/>
</dbReference>
<gene>
    <name evidence="5" type="ORF">MELIAE_LOCUS7679</name>
</gene>
<feature type="compositionally biased region" description="Basic residues" evidence="3">
    <location>
        <begin position="58"/>
        <end position="67"/>
    </location>
</feature>
<protein>
    <recommendedName>
        <fullName evidence="4">C2 domain-containing protein</fullName>
    </recommendedName>
</protein>
<keyword evidence="6" id="KW-1185">Reference proteome</keyword>
<sequence>MFGKKKADRPKRDHSGKNLSQYGLFDMTNDGGMDMDDEGNDSDLEAELAALSGGGGAKPKRPQRKKALPQTDLNAMVAQSIRDIPSDEELSGDDDDPDLLNELQDLAGGEVNLEEATPEVSPEYAKPALSDSVSVLSILEARLKMYEEAEASAKEAGEISKARRYGRALKTIKDLTKQAKAGSPVNNDDIPPEVHFSVRKPIPAEGDETSPATSPIDSNPPLAHVEPSPEATEPPVPQITKEINTELLELLNDRKLQYKKAALNAKKTGDAQTAMKYIKTAKQFDSVIAAVEAGQPVDLSKMPGPPGEAAAEAVEENRVQRQSPPDIPGVDEAAAEPLPEPTLIVASSVLEALEQRLAVYKEQENKAKQEENSGKARRYGRIVKQFETAIKQHKAGKPVEYEELPTPPGYGPIPVGGAAATPKSSPPAVTPTKPAVSPSPTGVARQSGNHVATSRAEKQVAILLAKQKQFKEAALKAKQKGEIPQAKEYLRQAKGFDKLLEAARAGLPVDFSSIPVSPEAKSQLDNEYDIVMSGECNDDDSGDVDMMTRLETQLSKQLKMCLSTRDHHKALGDVAGTNRFERLALNVTKDLDIVRLSRRTPGSKVPKFHYETKDFSIVKSFTELTDNDLELLIVRGINYSSENPKDIDTYVKFTFPFPQETPYYDLTATVKDTNNPDYNATFTIPIQRTSRACQRVFKRHAIKFEVYSKSCCAGIMCECFSGWFRSDTLLGTVNVKLQPLETQCELHESFDLLEGRKKVGGKLEVRLRLRHPIVTQQVEQLHEKWLVIDQ</sequence>
<feature type="region of interest" description="Disordered" evidence="3">
    <location>
        <begin position="200"/>
        <end position="241"/>
    </location>
</feature>
<evidence type="ECO:0000313" key="6">
    <source>
        <dbReference type="Proteomes" id="UP001154078"/>
    </source>
</evidence>
<dbReference type="CDD" id="cd08690">
    <property type="entry name" value="C2_Freud-1"/>
    <property type="match status" value="1"/>
</dbReference>
<accession>A0A9P0B8X9</accession>
<organism evidence="5 6">
    <name type="scientific">Brassicogethes aeneus</name>
    <name type="common">Rape pollen beetle</name>
    <name type="synonym">Meligethes aeneus</name>
    <dbReference type="NCBI Taxonomy" id="1431903"/>
    <lineage>
        <taxon>Eukaryota</taxon>
        <taxon>Metazoa</taxon>
        <taxon>Ecdysozoa</taxon>
        <taxon>Arthropoda</taxon>
        <taxon>Hexapoda</taxon>
        <taxon>Insecta</taxon>
        <taxon>Pterygota</taxon>
        <taxon>Neoptera</taxon>
        <taxon>Endopterygota</taxon>
        <taxon>Coleoptera</taxon>
        <taxon>Polyphaga</taxon>
        <taxon>Cucujiformia</taxon>
        <taxon>Nitidulidae</taxon>
        <taxon>Meligethinae</taxon>
        <taxon>Brassicogethes</taxon>
    </lineage>
</organism>
<dbReference type="AlphaFoldDB" id="A0A9P0B8X9"/>
<reference evidence="5" key="1">
    <citation type="submission" date="2021-12" db="EMBL/GenBank/DDBJ databases">
        <authorList>
            <person name="King R."/>
        </authorList>
    </citation>
    <scope>NUCLEOTIDE SEQUENCE</scope>
</reference>
<dbReference type="Pfam" id="PF00168">
    <property type="entry name" value="C2"/>
    <property type="match status" value="1"/>
</dbReference>
<feature type="compositionally biased region" description="Acidic residues" evidence="3">
    <location>
        <begin position="33"/>
        <end position="46"/>
    </location>
</feature>
<name>A0A9P0B8X9_BRAAE</name>
<evidence type="ECO:0000313" key="5">
    <source>
        <dbReference type="EMBL" id="CAH0556812.1"/>
    </source>
</evidence>
<feature type="region of interest" description="Disordered" evidence="3">
    <location>
        <begin position="298"/>
        <end position="334"/>
    </location>
</feature>
<dbReference type="InterPro" id="IPR037772">
    <property type="entry name" value="C2_Freud"/>
</dbReference>
<dbReference type="InterPro" id="IPR035892">
    <property type="entry name" value="C2_domain_sf"/>
</dbReference>
<feature type="domain" description="C2" evidence="4">
    <location>
        <begin position="609"/>
        <end position="750"/>
    </location>
</feature>
<proteinExistence type="inferred from homology"/>
<feature type="coiled-coil region" evidence="2">
    <location>
        <begin position="343"/>
        <end position="373"/>
    </location>
</feature>
<dbReference type="EMBL" id="OV121136">
    <property type="protein sequence ID" value="CAH0556812.1"/>
    <property type="molecule type" value="Genomic_DNA"/>
</dbReference>
<dbReference type="GO" id="GO:0001227">
    <property type="term" value="F:DNA-binding transcription repressor activity, RNA polymerase II-specific"/>
    <property type="evidence" value="ECO:0007669"/>
    <property type="project" value="InterPro"/>
</dbReference>
<evidence type="ECO:0000256" key="1">
    <source>
        <dbReference type="ARBA" id="ARBA00010672"/>
    </source>
</evidence>
<dbReference type="Gene3D" id="2.60.40.150">
    <property type="entry name" value="C2 domain"/>
    <property type="match status" value="1"/>
</dbReference>
<dbReference type="SMART" id="SM00239">
    <property type="entry name" value="C2"/>
    <property type="match status" value="1"/>
</dbReference>
<dbReference type="PANTHER" id="PTHR13076">
    <property type="entry name" value="COILED-COIL AND C2 DOMAIN-CONTAINING PROTEIN 1-LIKE"/>
    <property type="match status" value="1"/>
</dbReference>
<dbReference type="InterPro" id="IPR006608">
    <property type="entry name" value="CC2D1A/B_DM14"/>
</dbReference>
<dbReference type="Pfam" id="PF21528">
    <property type="entry name" value="CC2D1A-B_DM14"/>
    <property type="match status" value="4"/>
</dbReference>
<feature type="compositionally biased region" description="Polar residues" evidence="3">
    <location>
        <begin position="438"/>
        <end position="452"/>
    </location>
</feature>
<feature type="compositionally biased region" description="Acidic residues" evidence="3">
    <location>
        <begin position="86"/>
        <end position="99"/>
    </location>
</feature>
<feature type="region of interest" description="Disordered" evidence="3">
    <location>
        <begin position="411"/>
        <end position="452"/>
    </location>
</feature>